<dbReference type="Gene3D" id="1.10.10.60">
    <property type="entry name" value="Homeodomain-like"/>
    <property type="match status" value="1"/>
</dbReference>
<dbReference type="HOGENOM" id="CLU_062275_0_0_1"/>
<dbReference type="GO" id="GO:0032259">
    <property type="term" value="P:methylation"/>
    <property type="evidence" value="ECO:0007669"/>
    <property type="project" value="UniProtKB-KW"/>
</dbReference>
<dbReference type="InParanoid" id="E4ZV83"/>
<feature type="domain" description="HTH araC/xylS-type" evidence="6">
    <location>
        <begin position="84"/>
        <end position="133"/>
    </location>
</feature>
<dbReference type="Gene3D" id="3.40.10.10">
    <property type="entry name" value="DNA Methylphosphotriester Repair Domain"/>
    <property type="match status" value="1"/>
</dbReference>
<dbReference type="InterPro" id="IPR035451">
    <property type="entry name" value="Ada-like_dom_sf"/>
</dbReference>
<dbReference type="OrthoDB" id="2447880at2759"/>
<evidence type="ECO:0000313" key="7">
    <source>
        <dbReference type="EMBL" id="CBX95509.1"/>
    </source>
</evidence>
<dbReference type="GO" id="GO:0008168">
    <property type="term" value="F:methyltransferase activity"/>
    <property type="evidence" value="ECO:0007669"/>
    <property type="project" value="UniProtKB-KW"/>
</dbReference>
<dbReference type="GO" id="GO:0008270">
    <property type="term" value="F:zinc ion binding"/>
    <property type="evidence" value="ECO:0007669"/>
    <property type="project" value="InterPro"/>
</dbReference>
<dbReference type="Pfam" id="PF02805">
    <property type="entry name" value="Ada_Zn_binding"/>
    <property type="match status" value="1"/>
</dbReference>
<dbReference type="AlphaFoldDB" id="E4ZV83"/>
<reference evidence="8" key="1">
    <citation type="journal article" date="2011" name="Nat. Commun.">
        <title>Effector diversification within compartments of the Leptosphaeria maculans genome affected by Repeat-Induced Point mutations.</title>
        <authorList>
            <person name="Rouxel T."/>
            <person name="Grandaubert J."/>
            <person name="Hane J.K."/>
            <person name="Hoede C."/>
            <person name="van de Wouw A.P."/>
            <person name="Couloux A."/>
            <person name="Dominguez V."/>
            <person name="Anthouard V."/>
            <person name="Bally P."/>
            <person name="Bourras S."/>
            <person name="Cozijnsen A.J."/>
            <person name="Ciuffetti L.M."/>
            <person name="Degrave A."/>
            <person name="Dilmaghani A."/>
            <person name="Duret L."/>
            <person name="Fudal I."/>
            <person name="Goodwin S.B."/>
            <person name="Gout L."/>
            <person name="Glaser N."/>
            <person name="Linglin J."/>
            <person name="Kema G.H.J."/>
            <person name="Lapalu N."/>
            <person name="Lawrence C.B."/>
            <person name="May K."/>
            <person name="Meyer M."/>
            <person name="Ollivier B."/>
            <person name="Poulain J."/>
            <person name="Schoch C.L."/>
            <person name="Simon A."/>
            <person name="Spatafora J.W."/>
            <person name="Stachowiak A."/>
            <person name="Turgeon B.G."/>
            <person name="Tyler B.M."/>
            <person name="Vincent D."/>
            <person name="Weissenbach J."/>
            <person name="Amselem J."/>
            <person name="Quesneville H."/>
            <person name="Oliver R.P."/>
            <person name="Wincker P."/>
            <person name="Balesdent M.-H."/>
            <person name="Howlett B.J."/>
        </authorList>
    </citation>
    <scope>NUCLEOTIDE SEQUENCE [LARGE SCALE GENOMIC DNA]</scope>
    <source>
        <strain evidence="8">JN3 / isolate v23.1.3 / race Av1-4-5-6-7-8</strain>
    </source>
</reference>
<dbReference type="eggNOG" id="ENOG502S6W3">
    <property type="taxonomic scope" value="Eukaryota"/>
</dbReference>
<keyword evidence="8" id="KW-1185">Reference proteome</keyword>
<dbReference type="InterPro" id="IPR018060">
    <property type="entry name" value="HTH_AraC"/>
</dbReference>
<name>E4ZV83_LEPMJ</name>
<evidence type="ECO:0000256" key="3">
    <source>
        <dbReference type="ARBA" id="ARBA00023015"/>
    </source>
</evidence>
<keyword evidence="4" id="KW-0010">Activator</keyword>
<dbReference type="GO" id="GO:0043565">
    <property type="term" value="F:sequence-specific DNA binding"/>
    <property type="evidence" value="ECO:0007669"/>
    <property type="project" value="InterPro"/>
</dbReference>
<comment type="cofactor">
    <cofactor evidence="1">
        <name>Zn(2+)</name>
        <dbReference type="ChEBI" id="CHEBI:29105"/>
    </cofactor>
</comment>
<dbReference type="GO" id="GO:0006281">
    <property type="term" value="P:DNA repair"/>
    <property type="evidence" value="ECO:0007669"/>
    <property type="project" value="InterPro"/>
</dbReference>
<dbReference type="SUPFAM" id="SSF46689">
    <property type="entry name" value="Homeodomain-like"/>
    <property type="match status" value="1"/>
</dbReference>
<dbReference type="InterPro" id="IPR009057">
    <property type="entry name" value="Homeodomain-like_sf"/>
</dbReference>
<dbReference type="GeneID" id="13288666"/>
<keyword evidence="5" id="KW-0804">Transcription</keyword>
<dbReference type="EMBL" id="FP929127">
    <property type="protein sequence ID" value="CBX95509.1"/>
    <property type="molecule type" value="Genomic_DNA"/>
</dbReference>
<proteinExistence type="predicted"/>
<dbReference type="STRING" id="985895.E4ZV83"/>
<dbReference type="VEuPathDB" id="FungiDB:LEMA_P026610.1"/>
<evidence type="ECO:0000259" key="6">
    <source>
        <dbReference type="PROSITE" id="PS01124"/>
    </source>
</evidence>
<evidence type="ECO:0000256" key="4">
    <source>
        <dbReference type="ARBA" id="ARBA00023159"/>
    </source>
</evidence>
<gene>
    <name evidence="7" type="ORF">LEMA_P026610.1</name>
</gene>
<keyword evidence="2" id="KW-0808">Transferase</keyword>
<sequence length="377" mass="42407">MAFATEATRWRALVTRDATANGQFVYSVKSTNIYCRPACPGRLARRANVGFYETPLDAEAAGFRACKRCKPNTVIEDPQERAVEKACSLIKEALMEDDSKIFRLQDLATKVGLTPRYFHKIFKDKTGFTPKEYATYKQSRRSSSSTTPVLPTPIESSMPVCGSSIFEFDDMIDYGVDSDGETTHACFAGQSNPALETGAESYVNDADQAWFTEFHMMNDTLPICASVGDWQVDPLATLQNPTMLYDHKSTATVSTFEMDAAALLNCDNISRIIPMRSYFDITVHRVYLSKGRAFSENAFARIVNARRLRELAGLHNDPVMFIVSRSPKKTPIPFPALPKDVMVDVIVIFEHVRSEILPEEKLVFGRRRLRIPKINRN</sequence>
<keyword evidence="2" id="KW-0489">Methyltransferase</keyword>
<dbReference type="Proteomes" id="UP000002668">
    <property type="component" value="Genome"/>
</dbReference>
<dbReference type="PROSITE" id="PS01124">
    <property type="entry name" value="HTH_ARAC_FAMILY_2"/>
    <property type="match status" value="1"/>
</dbReference>
<dbReference type="InterPro" id="IPR004026">
    <property type="entry name" value="Ada_DNA_repair_Zn-bd"/>
</dbReference>
<dbReference type="GO" id="GO:0003700">
    <property type="term" value="F:DNA-binding transcription factor activity"/>
    <property type="evidence" value="ECO:0007669"/>
    <property type="project" value="InterPro"/>
</dbReference>
<keyword evidence="3" id="KW-0805">Transcription regulation</keyword>
<evidence type="ECO:0000313" key="8">
    <source>
        <dbReference type="Proteomes" id="UP000002668"/>
    </source>
</evidence>
<accession>E4ZV83</accession>
<evidence type="ECO:0000256" key="5">
    <source>
        <dbReference type="ARBA" id="ARBA00023163"/>
    </source>
</evidence>
<evidence type="ECO:0000256" key="2">
    <source>
        <dbReference type="ARBA" id="ARBA00022603"/>
    </source>
</evidence>
<organism evidence="8">
    <name type="scientific">Leptosphaeria maculans (strain JN3 / isolate v23.1.3 / race Av1-4-5-6-7-8)</name>
    <name type="common">Blackleg fungus</name>
    <name type="synonym">Phoma lingam</name>
    <dbReference type="NCBI Taxonomy" id="985895"/>
    <lineage>
        <taxon>Eukaryota</taxon>
        <taxon>Fungi</taxon>
        <taxon>Dikarya</taxon>
        <taxon>Ascomycota</taxon>
        <taxon>Pezizomycotina</taxon>
        <taxon>Dothideomycetes</taxon>
        <taxon>Pleosporomycetidae</taxon>
        <taxon>Pleosporales</taxon>
        <taxon>Pleosporineae</taxon>
        <taxon>Leptosphaeriaceae</taxon>
        <taxon>Plenodomus</taxon>
        <taxon>Plenodomus lingam/Leptosphaeria maculans species complex</taxon>
    </lineage>
</organism>
<protein>
    <recommendedName>
        <fullName evidence="6">HTH araC/xylS-type domain-containing protein</fullName>
    </recommendedName>
</protein>
<dbReference type="SUPFAM" id="SSF57884">
    <property type="entry name" value="Ada DNA repair protein, N-terminal domain (N-Ada 10)"/>
    <property type="match status" value="1"/>
</dbReference>
<evidence type="ECO:0000256" key="1">
    <source>
        <dbReference type="ARBA" id="ARBA00001947"/>
    </source>
</evidence>